<dbReference type="InterPro" id="IPR011663">
    <property type="entry name" value="UTRA"/>
</dbReference>
<evidence type="ECO:0000313" key="6">
    <source>
        <dbReference type="Proteomes" id="UP000253490"/>
    </source>
</evidence>
<dbReference type="PROSITE" id="PS50949">
    <property type="entry name" value="HTH_GNTR"/>
    <property type="match status" value="1"/>
</dbReference>
<dbReference type="EMBL" id="QNRX01000010">
    <property type="protein sequence ID" value="RBP63273.1"/>
    <property type="molecule type" value="Genomic_DNA"/>
</dbReference>
<dbReference type="Gene3D" id="1.10.10.10">
    <property type="entry name" value="Winged helix-like DNA-binding domain superfamily/Winged helix DNA-binding domain"/>
    <property type="match status" value="1"/>
</dbReference>
<dbReference type="InterPro" id="IPR036390">
    <property type="entry name" value="WH_DNA-bd_sf"/>
</dbReference>
<dbReference type="OrthoDB" id="46236at2"/>
<dbReference type="Proteomes" id="UP000253490">
    <property type="component" value="Unassembled WGS sequence"/>
</dbReference>
<evidence type="ECO:0000256" key="2">
    <source>
        <dbReference type="ARBA" id="ARBA00023125"/>
    </source>
</evidence>
<dbReference type="SUPFAM" id="SSF46785">
    <property type="entry name" value="Winged helix' DNA-binding domain"/>
    <property type="match status" value="1"/>
</dbReference>
<dbReference type="AlphaFoldDB" id="A0A366I785"/>
<accession>A0A366I785</accession>
<dbReference type="SUPFAM" id="SSF64288">
    <property type="entry name" value="Chorismate lyase-like"/>
    <property type="match status" value="1"/>
</dbReference>
<protein>
    <submittedName>
        <fullName evidence="5">GntR family transcriptional regulator</fullName>
    </submittedName>
</protein>
<sequence length="233" mass="26895">MREPIYIVIAEDLKKMINSGELEPGDSICSENMLSEQYNVSRMTVRKSLTLLSSEGYIYSVPGKGNYVSVPNQDKYILYFNEMKSIEGSVDETKLLDVNVIKPTMETMYNMKAFENKRLILVRRLMYIDTKPVAYDLKYIPYYRGMPVVEKEINYATFPELVAQKKSLFAIRKELKIKAQRASKDVVDNLRINDGDPIMAIEQKLLDDEDKIVGWGTTYFLSDYFQLQAISSL</sequence>
<evidence type="ECO:0000256" key="1">
    <source>
        <dbReference type="ARBA" id="ARBA00023015"/>
    </source>
</evidence>
<keyword evidence="6" id="KW-1185">Reference proteome</keyword>
<name>A0A366I785_9FIRM</name>
<dbReference type="InterPro" id="IPR000524">
    <property type="entry name" value="Tscrpt_reg_HTH_GntR"/>
</dbReference>
<dbReference type="PANTHER" id="PTHR44846">
    <property type="entry name" value="MANNOSYL-D-GLYCERATE TRANSPORT/METABOLISM SYSTEM REPRESSOR MNGR-RELATED"/>
    <property type="match status" value="1"/>
</dbReference>
<dbReference type="PANTHER" id="PTHR44846:SF1">
    <property type="entry name" value="MANNOSYL-D-GLYCERATE TRANSPORT_METABOLISM SYSTEM REPRESSOR MNGR-RELATED"/>
    <property type="match status" value="1"/>
</dbReference>
<keyword evidence="3" id="KW-0804">Transcription</keyword>
<evidence type="ECO:0000259" key="4">
    <source>
        <dbReference type="PROSITE" id="PS50949"/>
    </source>
</evidence>
<evidence type="ECO:0000313" key="5">
    <source>
        <dbReference type="EMBL" id="RBP63273.1"/>
    </source>
</evidence>
<dbReference type="InterPro" id="IPR050679">
    <property type="entry name" value="Bact_HTH_transcr_reg"/>
</dbReference>
<dbReference type="SMART" id="SM00345">
    <property type="entry name" value="HTH_GNTR"/>
    <property type="match status" value="1"/>
</dbReference>
<comment type="caution">
    <text evidence="5">The sequence shown here is derived from an EMBL/GenBank/DDBJ whole genome shotgun (WGS) entry which is preliminary data.</text>
</comment>
<dbReference type="GO" id="GO:0003677">
    <property type="term" value="F:DNA binding"/>
    <property type="evidence" value="ECO:0007669"/>
    <property type="project" value="UniProtKB-KW"/>
</dbReference>
<organism evidence="5 6">
    <name type="scientific">Alkalibaculum bacchi</name>
    <dbReference type="NCBI Taxonomy" id="645887"/>
    <lineage>
        <taxon>Bacteria</taxon>
        <taxon>Bacillati</taxon>
        <taxon>Bacillota</taxon>
        <taxon>Clostridia</taxon>
        <taxon>Eubacteriales</taxon>
        <taxon>Eubacteriaceae</taxon>
        <taxon>Alkalibaculum</taxon>
    </lineage>
</organism>
<dbReference type="InterPro" id="IPR036388">
    <property type="entry name" value="WH-like_DNA-bd_sf"/>
</dbReference>
<keyword evidence="2" id="KW-0238">DNA-binding</keyword>
<dbReference type="CDD" id="cd07377">
    <property type="entry name" value="WHTH_GntR"/>
    <property type="match status" value="1"/>
</dbReference>
<reference evidence="5 6" key="1">
    <citation type="submission" date="2018-06" db="EMBL/GenBank/DDBJ databases">
        <title>Genomic Encyclopedia of Type Strains, Phase IV (KMG-IV): sequencing the most valuable type-strain genomes for metagenomic binning, comparative biology and taxonomic classification.</title>
        <authorList>
            <person name="Goeker M."/>
        </authorList>
    </citation>
    <scope>NUCLEOTIDE SEQUENCE [LARGE SCALE GENOMIC DNA]</scope>
    <source>
        <strain evidence="5 6">DSM 22112</strain>
    </source>
</reference>
<dbReference type="RefSeq" id="WP_113920795.1">
    <property type="nucleotide sequence ID" value="NZ_QNRX01000010.1"/>
</dbReference>
<gene>
    <name evidence="5" type="ORF">DES36_11016</name>
</gene>
<dbReference type="Pfam" id="PF00392">
    <property type="entry name" value="GntR"/>
    <property type="match status" value="1"/>
</dbReference>
<feature type="domain" description="HTH gntR-type" evidence="4">
    <location>
        <begin position="3"/>
        <end position="71"/>
    </location>
</feature>
<dbReference type="SMART" id="SM00866">
    <property type="entry name" value="UTRA"/>
    <property type="match status" value="1"/>
</dbReference>
<dbReference type="Gene3D" id="3.40.1410.10">
    <property type="entry name" value="Chorismate lyase-like"/>
    <property type="match status" value="1"/>
</dbReference>
<evidence type="ECO:0000256" key="3">
    <source>
        <dbReference type="ARBA" id="ARBA00023163"/>
    </source>
</evidence>
<dbReference type="GO" id="GO:0045892">
    <property type="term" value="P:negative regulation of DNA-templated transcription"/>
    <property type="evidence" value="ECO:0007669"/>
    <property type="project" value="TreeGrafter"/>
</dbReference>
<dbReference type="PRINTS" id="PR00035">
    <property type="entry name" value="HTHGNTR"/>
</dbReference>
<proteinExistence type="predicted"/>
<dbReference type="Pfam" id="PF07702">
    <property type="entry name" value="UTRA"/>
    <property type="match status" value="1"/>
</dbReference>
<dbReference type="GO" id="GO:0003700">
    <property type="term" value="F:DNA-binding transcription factor activity"/>
    <property type="evidence" value="ECO:0007669"/>
    <property type="project" value="InterPro"/>
</dbReference>
<keyword evidence="1" id="KW-0805">Transcription regulation</keyword>
<dbReference type="InterPro" id="IPR028978">
    <property type="entry name" value="Chorismate_lyase_/UTRA_dom_sf"/>
</dbReference>